<feature type="transmembrane region" description="Helical" evidence="11">
    <location>
        <begin position="319"/>
        <end position="341"/>
    </location>
</feature>
<feature type="transmembrane region" description="Helical" evidence="11">
    <location>
        <begin position="144"/>
        <end position="164"/>
    </location>
</feature>
<feature type="domain" description="Cation/H+ exchanger transmembrane" evidence="12">
    <location>
        <begin position="42"/>
        <end position="402"/>
    </location>
</feature>
<dbReference type="GO" id="GO:0008324">
    <property type="term" value="F:monoatomic cation transmembrane transporter activity"/>
    <property type="evidence" value="ECO:0007669"/>
    <property type="project" value="InterPro"/>
</dbReference>
<keyword evidence="9 11" id="KW-0472">Membrane</keyword>
<evidence type="ECO:0000256" key="6">
    <source>
        <dbReference type="ARBA" id="ARBA00022989"/>
    </source>
</evidence>
<feature type="transmembrane region" description="Helical" evidence="11">
    <location>
        <begin position="295"/>
        <end position="313"/>
    </location>
</feature>
<dbReference type="NCBIfam" id="TIGR00932">
    <property type="entry name" value="2a37"/>
    <property type="match status" value="1"/>
</dbReference>
<comment type="subcellular location">
    <subcellularLocation>
        <location evidence="1">Membrane</location>
        <topology evidence="1">Multi-pass membrane protein</topology>
    </subcellularLocation>
</comment>
<comment type="similarity">
    <text evidence="2">Belongs to the monovalent cation:proton antiporter 2 (CPA2) transporter (TC 2.A.37) family.</text>
</comment>
<dbReference type="Gene3D" id="1.20.1530.20">
    <property type="match status" value="1"/>
</dbReference>
<dbReference type="PANTHER" id="PTHR43562">
    <property type="entry name" value="NAPA-TYPE SODIUM/HYDROGEN ANTIPORTER"/>
    <property type="match status" value="1"/>
</dbReference>
<evidence type="ECO:0000256" key="2">
    <source>
        <dbReference type="ARBA" id="ARBA00005551"/>
    </source>
</evidence>
<name>A0A1A9PZE7_9BACI</name>
<evidence type="ECO:0000256" key="3">
    <source>
        <dbReference type="ARBA" id="ARBA00022448"/>
    </source>
</evidence>
<evidence type="ECO:0000256" key="10">
    <source>
        <dbReference type="ARBA" id="ARBA00023201"/>
    </source>
</evidence>
<keyword evidence="6 11" id="KW-1133">Transmembrane helix</keyword>
<keyword evidence="3" id="KW-0813">Transport</keyword>
<feature type="transmembrane region" description="Helical" evidence="11">
    <location>
        <begin position="265"/>
        <end position="283"/>
    </location>
</feature>
<dbReference type="EMBL" id="NUDL01000073">
    <property type="protein sequence ID" value="PEM51707.1"/>
    <property type="molecule type" value="Genomic_DNA"/>
</dbReference>
<evidence type="ECO:0000256" key="4">
    <source>
        <dbReference type="ARBA" id="ARBA00022449"/>
    </source>
</evidence>
<reference evidence="13 14" key="1">
    <citation type="submission" date="2017-09" db="EMBL/GenBank/DDBJ databases">
        <title>Large-scale bioinformatics analysis of Bacillus genomes uncovers conserved roles of natural products in bacterial physiology.</title>
        <authorList>
            <consortium name="Agbiome Team Llc"/>
            <person name="Bleich R.M."/>
            <person name="Grubbs K.J."/>
            <person name="Santa Maria K.C."/>
            <person name="Allen S.E."/>
            <person name="Farag S."/>
            <person name="Shank E.A."/>
            <person name="Bowers A."/>
        </authorList>
    </citation>
    <scope>NUCLEOTIDE SEQUENCE [LARGE SCALE GENOMIC DNA]</scope>
    <source>
        <strain evidence="13 14">AFS010764</strain>
    </source>
</reference>
<feature type="transmembrane region" description="Helical" evidence="11">
    <location>
        <begin position="61"/>
        <end position="82"/>
    </location>
</feature>
<proteinExistence type="inferred from homology"/>
<dbReference type="Proteomes" id="UP000220621">
    <property type="component" value="Unassembled WGS sequence"/>
</dbReference>
<dbReference type="GO" id="GO:0016020">
    <property type="term" value="C:membrane"/>
    <property type="evidence" value="ECO:0007669"/>
    <property type="project" value="UniProtKB-SubCell"/>
</dbReference>
<dbReference type="InterPro" id="IPR004771">
    <property type="entry name" value="K/H_exchanger"/>
</dbReference>
<dbReference type="AlphaFoldDB" id="A0A1A9PZE7"/>
<keyword evidence="5 11" id="KW-0812">Transmembrane</keyword>
<gene>
    <name evidence="13" type="ORF">CN611_20430</name>
</gene>
<dbReference type="GO" id="GO:0006814">
    <property type="term" value="P:sodium ion transport"/>
    <property type="evidence" value="ECO:0007669"/>
    <property type="project" value="UniProtKB-KW"/>
</dbReference>
<evidence type="ECO:0000256" key="8">
    <source>
        <dbReference type="ARBA" id="ARBA00023065"/>
    </source>
</evidence>
<keyword evidence="10" id="KW-0739">Sodium transport</keyword>
<feature type="transmembrane region" description="Helical" evidence="11">
    <location>
        <begin position="207"/>
        <end position="229"/>
    </location>
</feature>
<dbReference type="InterPro" id="IPR038770">
    <property type="entry name" value="Na+/solute_symporter_sf"/>
</dbReference>
<feature type="transmembrane region" description="Helical" evidence="11">
    <location>
        <begin position="32"/>
        <end position="49"/>
    </location>
</feature>
<evidence type="ECO:0000313" key="14">
    <source>
        <dbReference type="Proteomes" id="UP000220621"/>
    </source>
</evidence>
<protein>
    <submittedName>
        <fullName evidence="13">Cation:proton antiporter</fullName>
    </submittedName>
</protein>
<sequence length="407" mass="44147">MNRGNYWQEWTRVNRVAKPLIKVSLYKVGEDVMLFYFELVVILLCTKLAGDISVRLGQPSVLGKLIVGIIIGPAVLGIINSSELIDELSEIGVLLLMFMAGLETDLEELNRNLKSAFAVAMGGIIFPFLGGYLAGLAFGMLQSHAIFLGLLLCATSVSISVQTLRDLGKMNTRESTTILGAAVFDDVIVVILLAFVMSFLGTQDVNVTLVIAKKIIFFVSIVFISWKVVPWIMKMLVPLRVTEALISAALIICFSFSYYSEMMGIAGIIGAFAAGIAISQTEYKHEVEHKIEPIAYAIFVPVFFVSIGMEITFQGIGSQLWFIIIMTLIAIFTKLIGSGLGARLTGFNLQSSISIGAGMVSRGEVALIIAANGLAANLLAKENFTAIVIVVILTTIITPPLLKKYFV</sequence>
<comment type="caution">
    <text evidence="13">The sequence shown here is derived from an EMBL/GenBank/DDBJ whole genome shotgun (WGS) entry which is preliminary data.</text>
</comment>
<dbReference type="GO" id="GO:1902600">
    <property type="term" value="P:proton transmembrane transport"/>
    <property type="evidence" value="ECO:0007669"/>
    <property type="project" value="InterPro"/>
</dbReference>
<evidence type="ECO:0000256" key="1">
    <source>
        <dbReference type="ARBA" id="ARBA00004141"/>
    </source>
</evidence>
<evidence type="ECO:0000313" key="13">
    <source>
        <dbReference type="EMBL" id="PEM51707.1"/>
    </source>
</evidence>
<keyword evidence="8" id="KW-0406">Ion transport</keyword>
<feature type="transmembrane region" description="Helical" evidence="11">
    <location>
        <begin position="176"/>
        <end position="201"/>
    </location>
</feature>
<feature type="transmembrane region" description="Helical" evidence="11">
    <location>
        <begin position="241"/>
        <end position="259"/>
    </location>
</feature>
<keyword evidence="4" id="KW-0050">Antiport</keyword>
<evidence type="ECO:0000259" key="12">
    <source>
        <dbReference type="Pfam" id="PF00999"/>
    </source>
</evidence>
<organism evidence="13 14">
    <name type="scientific">Bacillus wiedmannii</name>
    <dbReference type="NCBI Taxonomy" id="1890302"/>
    <lineage>
        <taxon>Bacteria</taxon>
        <taxon>Bacillati</taxon>
        <taxon>Bacillota</taxon>
        <taxon>Bacilli</taxon>
        <taxon>Bacillales</taxon>
        <taxon>Bacillaceae</taxon>
        <taxon>Bacillus</taxon>
        <taxon>Bacillus cereus group</taxon>
    </lineage>
</organism>
<feature type="transmembrane region" description="Helical" evidence="11">
    <location>
        <begin position="384"/>
        <end position="402"/>
    </location>
</feature>
<evidence type="ECO:0000256" key="5">
    <source>
        <dbReference type="ARBA" id="ARBA00022692"/>
    </source>
</evidence>
<dbReference type="RefSeq" id="WP_064473929.1">
    <property type="nucleotide sequence ID" value="NZ_CP015257.1"/>
</dbReference>
<evidence type="ECO:0000256" key="9">
    <source>
        <dbReference type="ARBA" id="ARBA00023136"/>
    </source>
</evidence>
<dbReference type="Pfam" id="PF00999">
    <property type="entry name" value="Na_H_Exchanger"/>
    <property type="match status" value="1"/>
</dbReference>
<evidence type="ECO:0000256" key="11">
    <source>
        <dbReference type="SAM" id="Phobius"/>
    </source>
</evidence>
<dbReference type="GO" id="GO:0015297">
    <property type="term" value="F:antiporter activity"/>
    <property type="evidence" value="ECO:0007669"/>
    <property type="project" value="UniProtKB-KW"/>
</dbReference>
<evidence type="ECO:0000256" key="7">
    <source>
        <dbReference type="ARBA" id="ARBA00023053"/>
    </source>
</evidence>
<keyword evidence="7" id="KW-0915">Sodium</keyword>
<dbReference type="PANTHER" id="PTHR43562:SF3">
    <property type="entry name" value="SODIUM ION_PROTON EXCHANGER (EUROFUNG)"/>
    <property type="match status" value="1"/>
</dbReference>
<accession>A0A1A9PZE7</accession>
<dbReference type="InterPro" id="IPR006153">
    <property type="entry name" value="Cation/H_exchanger_TM"/>
</dbReference>
<feature type="transmembrane region" description="Helical" evidence="11">
    <location>
        <begin position="116"/>
        <end position="138"/>
    </location>
</feature>